<protein>
    <submittedName>
        <fullName evidence="1">Uncharacterized protein</fullName>
    </submittedName>
</protein>
<evidence type="ECO:0000313" key="2">
    <source>
        <dbReference type="Proteomes" id="UP000198512"/>
    </source>
</evidence>
<dbReference type="EMBL" id="FOFP01000003">
    <property type="protein sequence ID" value="SEQ10023.1"/>
    <property type="molecule type" value="Genomic_DNA"/>
</dbReference>
<dbReference type="Pfam" id="PF03682">
    <property type="entry name" value="UPF0158"/>
    <property type="match status" value="1"/>
</dbReference>
<proteinExistence type="predicted"/>
<keyword evidence="2" id="KW-1185">Reference proteome</keyword>
<reference evidence="1 2" key="1">
    <citation type="submission" date="2016-10" db="EMBL/GenBank/DDBJ databases">
        <authorList>
            <person name="Varghese N."/>
            <person name="Submissions S."/>
        </authorList>
    </citation>
    <scope>NUCLEOTIDE SEQUENCE [LARGE SCALE GENOMIC DNA]</scope>
    <source>
        <strain evidence="1 2">CIP 109853</strain>
    </source>
</reference>
<name>A0ABY1B6T8_9PSED</name>
<organism evidence="1 2">
    <name type="scientific">Pseudomonas cuatrocienegasensis</name>
    <dbReference type="NCBI Taxonomy" id="543360"/>
    <lineage>
        <taxon>Bacteria</taxon>
        <taxon>Pseudomonadati</taxon>
        <taxon>Pseudomonadota</taxon>
        <taxon>Gammaproteobacteria</taxon>
        <taxon>Pseudomonadales</taxon>
        <taxon>Pseudomonadaceae</taxon>
        <taxon>Pseudomonas</taxon>
    </lineage>
</organism>
<dbReference type="InterPro" id="IPR005361">
    <property type="entry name" value="UPF0158"/>
</dbReference>
<comment type="caution">
    <text evidence="1">The sequence shown here is derived from an EMBL/GenBank/DDBJ whole genome shotgun (WGS) entry which is preliminary data.</text>
</comment>
<gene>
    <name evidence="1" type="ORF">SAMN05216600_103269</name>
</gene>
<dbReference type="Proteomes" id="UP000198512">
    <property type="component" value="Unassembled WGS sequence"/>
</dbReference>
<sequence length="158" mass="17663">MLTLDLPAVIAALDGQQRLEHYLDLDSGQVIRLSPDDSDSEQRLELDNDPARFVAIEPLDTDEQVAMRAAFLQTLDDPHAHPLLAATLKGRKPLRRFDFELAQFPAAAQAWQAFADKYRHTHALAWLDELGLEPASHAATIDTRGIPKDILRRLHKGA</sequence>
<accession>A0ABY1B6T8</accession>
<dbReference type="RefSeq" id="WP_069516498.1">
    <property type="nucleotide sequence ID" value="NZ_FOFP01000003.1"/>
</dbReference>
<evidence type="ECO:0000313" key="1">
    <source>
        <dbReference type="EMBL" id="SEQ10023.1"/>
    </source>
</evidence>